<dbReference type="CDD" id="cd10150">
    <property type="entry name" value="CobN_like"/>
    <property type="match status" value="1"/>
</dbReference>
<dbReference type="Pfam" id="PF02514">
    <property type="entry name" value="CobN-Mg_chel"/>
    <property type="match status" value="1"/>
</dbReference>
<keyword evidence="2" id="KW-1133">Transmembrane helix</keyword>
<feature type="transmembrane region" description="Helical" evidence="2">
    <location>
        <begin position="1348"/>
        <end position="1367"/>
    </location>
</feature>
<sequence length="1376" mass="151381">MTHTTLRTVALLSLCLWTVARPHPTALHAQEAPPERSVLVLHTYLIAPAYVSTLRQAAEDAENNLQFVAVDSASAQQINTAIDRADLVLVDLPHASVVDGFLDKAAAKLGDSEVPYVLIGDRQSVRRGDSLTAGELPADRGVPAAWAATVRRYYRFGGKQNMQLLIAAFASQTDADLPGAVDFPEQGLYHPDWPEIETDLQTAIDQFADSHLPRVAIAINPAVLSASDTQWLDALIAALADQQINAYAFYGPRSNAQRFTQLTCFEDDENLTPAVDLTINAALVFRPQQRKTELDAVGVPVLQTLPALGASAEQWRSSKDGLSLADISYYYASSELAGMVDPILINARNEANGRLEPIMPQIQAVAAKAASIIRLQRSTPAERRVAMMVYNYPPGENNFGASFLNVPKSLVNVLRQMQQAGYTTTVPDEAELTAQVQTALRALYDPQQRAAFQADEQAAFISLSQYEAWFASLPTETQQRIEDYWGPPADMAGQGGANREAGFVIPSVRLGNVQVIPQPLRHELTTATGDELRKKRIGHKSTVPLSHTYLATYLYLREQWQAHAVVHFGTHGTLEWAPGKQRALSVDDDPMLGIGALPNIYPYIMDNLGEATTAKRRGRATMISHLTPMFTPAGFRPGLHAMHDLMHDWETIADGPVRAEMEKQLIASFVEHGLDRDLGWTPQAIADDFHGFMERLHPFLDDIAQTAQPQGLAVLGDVPSPQRRFGMVMQMLRKPLIDALGEDIDEVFLLDAEKVINSRPARWLRLALTNAEAASQLDLRKIDALDSGKQTSVPNRASDKQLDPKRLLALAQRAQQLDQALSENTELQSLLAALDGKHVPSSYGGDPVRNPESLPTGRNLYGFDPTRVPTQQAWQIGVGVLDEWIRSYQQQHDGQSPQQIGFTMWAGETMRHHGVMESQVLHALGVRPQWNSAGRMTGIEVVPRAELGRARLDVLLSVTGSYRDQFPQLMHWIDEAVREVAELDEPDNLVAQHSAALREELIAAGTSPQLAQRHATARVFSNQPGGYGTGLNNAVYASELWDSQTNGGGDAAMADLFTQRMGYAYGKDLDGVAAGELFRKQLAGVDAAFLSRSSNTYGVLTSDDAFAYLGGFSLAARSASGRTPELFVQNLRDENEVIIDSAGSSVAKELQTRYLHPQWIQAQQAEGYSGTLQVLKATQFLWGWQVTAPETVREDQWQSMMDVYVRDEYELGAKDWLQQDNQAALAQILEKMLDAVRLDYWHPDEATRQDLFTAYQAAKQGSELIESNRLVSQFVSAQQNRQPTSQPAAKADLAADPSVASMPDDSASNSDAHAESDAASERVRGMELQAVQQDAVTMAPQENWSQSFRIAMALGSILVLLLLGGWFQHRRLKSPD</sequence>
<evidence type="ECO:0000313" key="4">
    <source>
        <dbReference type="EMBL" id="QEG38206.1"/>
    </source>
</evidence>
<dbReference type="Proteomes" id="UP000325286">
    <property type="component" value="Chromosome"/>
</dbReference>
<gene>
    <name evidence="4" type="primary">cobN</name>
    <name evidence="4" type="ORF">UC8_01600</name>
</gene>
<dbReference type="KEGG" id="rul:UC8_01600"/>
<dbReference type="OrthoDB" id="9757976at2"/>
<feature type="compositionally biased region" description="Polar residues" evidence="1">
    <location>
        <begin position="1276"/>
        <end position="1287"/>
    </location>
</feature>
<dbReference type="NCBIfam" id="NF004644">
    <property type="entry name" value="PRK05989.2-2"/>
    <property type="match status" value="1"/>
</dbReference>
<keyword evidence="5" id="KW-1185">Reference proteome</keyword>
<dbReference type="EC" id="6.6.1.2" evidence="4"/>
<name>A0A5B9QMG0_9BACT</name>
<dbReference type="PANTHER" id="PTHR44119:SF4">
    <property type="entry name" value="AEROBIC COBALTOCHELATASE SUBUNIT COBN"/>
    <property type="match status" value="1"/>
</dbReference>
<evidence type="ECO:0000256" key="1">
    <source>
        <dbReference type="SAM" id="MobiDB-lite"/>
    </source>
</evidence>
<feature type="region of interest" description="Disordered" evidence="1">
    <location>
        <begin position="1276"/>
        <end position="1323"/>
    </location>
</feature>
<dbReference type="InterPro" id="IPR003672">
    <property type="entry name" value="CobN/Mg_chltase"/>
</dbReference>
<evidence type="ECO:0000256" key="2">
    <source>
        <dbReference type="SAM" id="Phobius"/>
    </source>
</evidence>
<evidence type="ECO:0000313" key="5">
    <source>
        <dbReference type="Proteomes" id="UP000325286"/>
    </source>
</evidence>
<organism evidence="4 5">
    <name type="scientific">Roseimaritima ulvae</name>
    <dbReference type="NCBI Taxonomy" id="980254"/>
    <lineage>
        <taxon>Bacteria</taxon>
        <taxon>Pseudomonadati</taxon>
        <taxon>Planctomycetota</taxon>
        <taxon>Planctomycetia</taxon>
        <taxon>Pirellulales</taxon>
        <taxon>Pirellulaceae</taxon>
        <taxon>Roseimaritima</taxon>
    </lineage>
</organism>
<dbReference type="PANTHER" id="PTHR44119">
    <property type="entry name" value="MAGNESIUM-CHELATASE SUBUNIT CHLH, CHLOROPLASTIC"/>
    <property type="match status" value="1"/>
</dbReference>
<keyword evidence="4" id="KW-0436">Ligase</keyword>
<dbReference type="GO" id="GO:0051116">
    <property type="term" value="F:cobaltochelatase activity"/>
    <property type="evidence" value="ECO:0007669"/>
    <property type="project" value="UniProtKB-EC"/>
</dbReference>
<dbReference type="EMBL" id="CP042914">
    <property type="protein sequence ID" value="QEG38206.1"/>
    <property type="molecule type" value="Genomic_DNA"/>
</dbReference>
<keyword evidence="2" id="KW-0812">Transmembrane</keyword>
<feature type="domain" description="CobN/magnesium chelatase" evidence="3">
    <location>
        <begin position="152"/>
        <end position="1247"/>
    </location>
</feature>
<proteinExistence type="predicted"/>
<protein>
    <submittedName>
        <fullName evidence="4">Aerobic cobaltochelatase subunit CobN</fullName>
        <ecNumber evidence="4">6.6.1.2</ecNumber>
    </submittedName>
</protein>
<evidence type="ECO:0000259" key="3">
    <source>
        <dbReference type="Pfam" id="PF02514"/>
    </source>
</evidence>
<dbReference type="RefSeq" id="WP_084426768.1">
    <property type="nucleotide sequence ID" value="NZ_CP042914.1"/>
</dbReference>
<accession>A0A5B9QMG0</accession>
<keyword evidence="2" id="KW-0472">Membrane</keyword>
<reference evidence="4 5" key="1">
    <citation type="submission" date="2019-08" db="EMBL/GenBank/DDBJ databases">
        <title>Deep-cultivation of Planctomycetes and their phenomic and genomic characterization uncovers novel biology.</title>
        <authorList>
            <person name="Wiegand S."/>
            <person name="Jogler M."/>
            <person name="Boedeker C."/>
            <person name="Pinto D."/>
            <person name="Vollmers J."/>
            <person name="Rivas-Marin E."/>
            <person name="Kohn T."/>
            <person name="Peeters S.H."/>
            <person name="Heuer A."/>
            <person name="Rast P."/>
            <person name="Oberbeckmann S."/>
            <person name="Bunk B."/>
            <person name="Jeske O."/>
            <person name="Meyerdierks A."/>
            <person name="Storesund J.E."/>
            <person name="Kallscheuer N."/>
            <person name="Luecker S."/>
            <person name="Lage O.M."/>
            <person name="Pohl T."/>
            <person name="Merkel B.J."/>
            <person name="Hornburger P."/>
            <person name="Mueller R.-W."/>
            <person name="Bruemmer F."/>
            <person name="Labrenz M."/>
            <person name="Spormann A.M."/>
            <person name="Op den Camp H."/>
            <person name="Overmann J."/>
            <person name="Amann R."/>
            <person name="Jetten M.S.M."/>
            <person name="Mascher T."/>
            <person name="Medema M.H."/>
            <person name="Devos D.P."/>
            <person name="Kaster A.-K."/>
            <person name="Ovreas L."/>
            <person name="Rohde M."/>
            <person name="Galperin M.Y."/>
            <person name="Jogler C."/>
        </authorList>
    </citation>
    <scope>NUCLEOTIDE SEQUENCE [LARGE SCALE GENOMIC DNA]</scope>
    <source>
        <strain evidence="4 5">UC8</strain>
    </source>
</reference>
<feature type="compositionally biased region" description="Basic and acidic residues" evidence="1">
    <location>
        <begin position="1312"/>
        <end position="1323"/>
    </location>
</feature>